<accession>A0ABT4GZI4</accession>
<proteinExistence type="predicted"/>
<reference evidence="1 2" key="1">
    <citation type="submission" date="2022-05" db="EMBL/GenBank/DDBJ databases">
        <title>Genome Sequencing of Bee-Associated Microbes.</title>
        <authorList>
            <person name="Dunlap C."/>
        </authorList>
    </citation>
    <scope>NUCLEOTIDE SEQUENCE [LARGE SCALE GENOMIC DNA]</scope>
    <source>
        <strain evidence="1 2">NRRL B-04010</strain>
    </source>
</reference>
<dbReference type="EMBL" id="JAMDNP010000031">
    <property type="protein sequence ID" value="MCY9762137.1"/>
    <property type="molecule type" value="Genomic_DNA"/>
</dbReference>
<evidence type="ECO:0000313" key="2">
    <source>
        <dbReference type="Proteomes" id="UP001527181"/>
    </source>
</evidence>
<dbReference type="RefSeq" id="WP_005551724.1">
    <property type="nucleotide sequence ID" value="NZ_JAMDLX010000072.1"/>
</dbReference>
<keyword evidence="2" id="KW-1185">Reference proteome</keyword>
<sequence length="68" mass="8251">MSEQNKTFNVDESERQKMEREKFFELFNIFVHEVKHADPELFPTCLEIEEMMNDTFRESYNEKGEKAV</sequence>
<evidence type="ECO:0000313" key="1">
    <source>
        <dbReference type="EMBL" id="MCY9762137.1"/>
    </source>
</evidence>
<comment type="caution">
    <text evidence="1">The sequence shown here is derived from an EMBL/GenBank/DDBJ whole genome shotgun (WGS) entry which is preliminary data.</text>
</comment>
<gene>
    <name evidence="1" type="ORF">M5X12_16315</name>
</gene>
<protein>
    <submittedName>
        <fullName evidence="1">Asparaginase</fullName>
    </submittedName>
</protein>
<name>A0ABT4GZI4_PAEAL</name>
<dbReference type="GeneID" id="94491996"/>
<dbReference type="Proteomes" id="UP001527181">
    <property type="component" value="Unassembled WGS sequence"/>
</dbReference>
<organism evidence="1 2">
    <name type="scientific">Paenibacillus alvei</name>
    <name type="common">Bacillus alvei</name>
    <dbReference type="NCBI Taxonomy" id="44250"/>
    <lineage>
        <taxon>Bacteria</taxon>
        <taxon>Bacillati</taxon>
        <taxon>Bacillota</taxon>
        <taxon>Bacilli</taxon>
        <taxon>Bacillales</taxon>
        <taxon>Paenibacillaceae</taxon>
        <taxon>Paenibacillus</taxon>
    </lineage>
</organism>